<dbReference type="Gene3D" id="3.40.710.10">
    <property type="entry name" value="DD-peptidase/beta-lactamase superfamily"/>
    <property type="match status" value="2"/>
</dbReference>
<dbReference type="InterPro" id="IPR001466">
    <property type="entry name" value="Beta-lactam-related"/>
</dbReference>
<dbReference type="EMBL" id="BORU01000001">
    <property type="protein sequence ID" value="GIO53707.1"/>
    <property type="molecule type" value="Genomic_DNA"/>
</dbReference>
<accession>A0ABQ4LAV5</accession>
<dbReference type="Pfam" id="PF00144">
    <property type="entry name" value="Beta-lactamase"/>
    <property type="match status" value="2"/>
</dbReference>
<keyword evidence="3" id="KW-1185">Reference proteome</keyword>
<dbReference type="Proteomes" id="UP000676601">
    <property type="component" value="Unassembled WGS sequence"/>
</dbReference>
<evidence type="ECO:0000313" key="2">
    <source>
        <dbReference type="EMBL" id="GIO53707.1"/>
    </source>
</evidence>
<gene>
    <name evidence="2" type="ORF">J21TS7_20250</name>
</gene>
<dbReference type="PANTHER" id="PTHR43283">
    <property type="entry name" value="BETA-LACTAMASE-RELATED"/>
    <property type="match status" value="1"/>
</dbReference>
<reference evidence="2 3" key="1">
    <citation type="submission" date="2021-03" db="EMBL/GenBank/DDBJ databases">
        <title>Antimicrobial resistance genes in bacteria isolated from Japanese honey, and their potential for conferring macrolide and lincosamide resistance in the American foulbrood pathogen Paenibacillus larvae.</title>
        <authorList>
            <person name="Okamoto M."/>
            <person name="Kumagai M."/>
            <person name="Kanamori H."/>
            <person name="Takamatsu D."/>
        </authorList>
    </citation>
    <scope>NUCLEOTIDE SEQUENCE [LARGE SCALE GENOMIC DNA]</scope>
    <source>
        <strain evidence="2 3">J21TS7</strain>
    </source>
</reference>
<proteinExistence type="predicted"/>
<evidence type="ECO:0000259" key="1">
    <source>
        <dbReference type="Pfam" id="PF00144"/>
    </source>
</evidence>
<feature type="domain" description="Beta-lactamase-related" evidence="1">
    <location>
        <begin position="133"/>
        <end position="289"/>
    </location>
</feature>
<dbReference type="RefSeq" id="WP_212983470.1">
    <property type="nucleotide sequence ID" value="NZ_BORU01000001.1"/>
</dbReference>
<sequence length="309" mass="34410">MNLDSVANQAAFEPLDEVVRKARTEYGASASSILVIHNDRIVYEQYHGFHHHKGGAVPVMKSSMFNIYSTRKTYISCAMAMAALDNGVPISTPVAEVLSDYPGKDLGQLTLCDLATASGPKFFHDMQWEREGIQGQVVRALSGKSIAAFLEERVLKPLSCKETIWATAPTASLVCDYATNPAYATVRLESHEGHERNMYTSTRDLAKWGYLYLKRGSAGGRQLIPSAFYQLSDELKAMNPDRRILGWYHRSDWLYATGAAGCHVVVYPEHQAVGVRMLNKYTSRYEDDQNLFNNALLQCLQQAGTMGIL</sequence>
<dbReference type="InterPro" id="IPR012338">
    <property type="entry name" value="Beta-lactam/transpept-like"/>
</dbReference>
<name>A0ABQ4LAV5_9BACL</name>
<dbReference type="PANTHER" id="PTHR43283:SF7">
    <property type="entry name" value="BETA-LACTAMASE-RELATED DOMAIN-CONTAINING PROTEIN"/>
    <property type="match status" value="1"/>
</dbReference>
<feature type="domain" description="Beta-lactamase-related" evidence="1">
    <location>
        <begin position="15"/>
        <end position="118"/>
    </location>
</feature>
<dbReference type="InterPro" id="IPR050789">
    <property type="entry name" value="Diverse_Enzym_Activities"/>
</dbReference>
<protein>
    <recommendedName>
        <fullName evidence="1">Beta-lactamase-related domain-containing protein</fullName>
    </recommendedName>
</protein>
<comment type="caution">
    <text evidence="2">The sequence shown here is derived from an EMBL/GenBank/DDBJ whole genome shotgun (WGS) entry which is preliminary data.</text>
</comment>
<evidence type="ECO:0000313" key="3">
    <source>
        <dbReference type="Proteomes" id="UP000676601"/>
    </source>
</evidence>
<organism evidence="2 3">
    <name type="scientific">Paenibacillus cineris</name>
    <dbReference type="NCBI Taxonomy" id="237530"/>
    <lineage>
        <taxon>Bacteria</taxon>
        <taxon>Bacillati</taxon>
        <taxon>Bacillota</taxon>
        <taxon>Bacilli</taxon>
        <taxon>Bacillales</taxon>
        <taxon>Paenibacillaceae</taxon>
        <taxon>Paenibacillus</taxon>
    </lineage>
</organism>
<dbReference type="SUPFAM" id="SSF56601">
    <property type="entry name" value="beta-lactamase/transpeptidase-like"/>
    <property type="match status" value="1"/>
</dbReference>